<evidence type="ECO:0000313" key="3">
    <source>
        <dbReference type="Proteomes" id="UP000290401"/>
    </source>
</evidence>
<evidence type="ECO:0000313" key="2">
    <source>
        <dbReference type="EMBL" id="RXH15519.1"/>
    </source>
</evidence>
<name>A0ABY0E9X0_9BRAD</name>
<organism evidence="2 3">
    <name type="scientific">Bradyrhizobium guangzhouense</name>
    <dbReference type="NCBI Taxonomy" id="1325095"/>
    <lineage>
        <taxon>Bacteria</taxon>
        <taxon>Pseudomonadati</taxon>
        <taxon>Pseudomonadota</taxon>
        <taxon>Alphaproteobacteria</taxon>
        <taxon>Hyphomicrobiales</taxon>
        <taxon>Nitrobacteraceae</taxon>
        <taxon>Bradyrhizobium</taxon>
    </lineage>
</organism>
<comment type="caution">
    <text evidence="2">The sequence shown here is derived from an EMBL/GenBank/DDBJ whole genome shotgun (WGS) entry which is preliminary data.</text>
</comment>
<feature type="region of interest" description="Disordered" evidence="1">
    <location>
        <begin position="93"/>
        <end position="124"/>
    </location>
</feature>
<keyword evidence="3" id="KW-1185">Reference proteome</keyword>
<sequence length="124" mass="13650">MQDGDTASVRTSVTLLRIAAGQWELTELPAVLEELGEQSRSFLVIQILEIAPFNDSRRRLLSELILRLAALNDEQTAHVRMLEVLKRHMDGIPSLLSDPNGRAQLALPLSPGEDAKNNGPRQGS</sequence>
<accession>A0ABY0E9X0</accession>
<dbReference type="EMBL" id="RDQZ01000005">
    <property type="protein sequence ID" value="RXH15519.1"/>
    <property type="molecule type" value="Genomic_DNA"/>
</dbReference>
<dbReference type="Proteomes" id="UP000290401">
    <property type="component" value="Unassembled WGS sequence"/>
</dbReference>
<protein>
    <recommendedName>
        <fullName evidence="4">Transcriptional regulator</fullName>
    </recommendedName>
</protein>
<gene>
    <name evidence="2" type="ORF">EAS56_09875</name>
</gene>
<proteinExistence type="predicted"/>
<evidence type="ECO:0008006" key="4">
    <source>
        <dbReference type="Google" id="ProtNLM"/>
    </source>
</evidence>
<evidence type="ECO:0000256" key="1">
    <source>
        <dbReference type="SAM" id="MobiDB-lite"/>
    </source>
</evidence>
<reference evidence="2 3" key="1">
    <citation type="submission" date="2018-10" db="EMBL/GenBank/DDBJ databases">
        <title>Bradyrhizobium sp. nov., effective nodules isolated from peanut in China.</title>
        <authorList>
            <person name="Li Y."/>
        </authorList>
    </citation>
    <scope>NUCLEOTIDE SEQUENCE [LARGE SCALE GENOMIC DNA]</scope>
    <source>
        <strain evidence="2 3">CCBAU 53426</strain>
    </source>
</reference>